<dbReference type="Proteomes" id="UP000325945">
    <property type="component" value="Unassembled WGS sequence"/>
</dbReference>
<reference evidence="2" key="1">
    <citation type="submission" date="2019-04" db="EMBL/GenBank/DDBJ databases">
        <title>Friends and foes A comparative genomics studyof 23 Aspergillus species from section Flavi.</title>
        <authorList>
            <consortium name="DOE Joint Genome Institute"/>
            <person name="Kjaerbolling I."/>
            <person name="Vesth T."/>
            <person name="Frisvad J.C."/>
            <person name="Nybo J.L."/>
            <person name="Theobald S."/>
            <person name="Kildgaard S."/>
            <person name="Isbrandt T."/>
            <person name="Kuo A."/>
            <person name="Sato A."/>
            <person name="Lyhne E.K."/>
            <person name="Kogle M.E."/>
            <person name="Wiebenga A."/>
            <person name="Kun R.S."/>
            <person name="Lubbers R.J."/>
            <person name="Makela M.R."/>
            <person name="Barry K."/>
            <person name="Chovatia M."/>
            <person name="Clum A."/>
            <person name="Daum C."/>
            <person name="Haridas S."/>
            <person name="He G."/>
            <person name="LaButti K."/>
            <person name="Lipzen A."/>
            <person name="Mondo S."/>
            <person name="Riley R."/>
            <person name="Salamov A."/>
            <person name="Simmons B.A."/>
            <person name="Magnuson J.K."/>
            <person name="Henrissat B."/>
            <person name="Mortensen U.H."/>
            <person name="Larsen T.O."/>
            <person name="Devries R.P."/>
            <person name="Grigoriev I.V."/>
            <person name="Machida M."/>
            <person name="Baker S.E."/>
            <person name="Andersen M.R."/>
        </authorList>
    </citation>
    <scope>NUCLEOTIDE SEQUENCE [LARGE SCALE GENOMIC DNA]</scope>
    <source>
        <strain evidence="2">CBS 130017</strain>
    </source>
</reference>
<name>A0A5N6WLW3_9EURO</name>
<protein>
    <submittedName>
        <fullName evidence="1">Uncharacterized protein</fullName>
    </submittedName>
</protein>
<accession>A0A5N6WLW3</accession>
<evidence type="ECO:0000313" key="2">
    <source>
        <dbReference type="Proteomes" id="UP000325945"/>
    </source>
</evidence>
<evidence type="ECO:0000313" key="1">
    <source>
        <dbReference type="EMBL" id="KAE8321568.1"/>
    </source>
</evidence>
<dbReference type="AlphaFoldDB" id="A0A5N6WLW3"/>
<organism evidence="1 2">
    <name type="scientific">Aspergillus sergii</name>
    <dbReference type="NCBI Taxonomy" id="1034303"/>
    <lineage>
        <taxon>Eukaryota</taxon>
        <taxon>Fungi</taxon>
        <taxon>Dikarya</taxon>
        <taxon>Ascomycota</taxon>
        <taxon>Pezizomycotina</taxon>
        <taxon>Eurotiomycetes</taxon>
        <taxon>Eurotiomycetidae</taxon>
        <taxon>Eurotiales</taxon>
        <taxon>Aspergillaceae</taxon>
        <taxon>Aspergillus</taxon>
        <taxon>Aspergillus subgen. Circumdati</taxon>
    </lineage>
</organism>
<proteinExistence type="predicted"/>
<sequence length="144" mass="16332">MVEALRCPNCSDFSRFCLVVVINQQTRHSLVEYIKGSHPAWVSHFAHAAYTSRVAIAWIRFVSTEGLPHDSWWWHKSSVDTSKDVQPYSLSMSLAAATSGYRRFVRTAGMISMYVPPDAWRSIMFGFKVARPGYYCHTSTAFSA</sequence>
<gene>
    <name evidence="1" type="ORF">BDV39DRAFT_197521</name>
</gene>
<keyword evidence="2" id="KW-1185">Reference proteome</keyword>
<dbReference type="EMBL" id="ML741866">
    <property type="protein sequence ID" value="KAE8321568.1"/>
    <property type="molecule type" value="Genomic_DNA"/>
</dbReference>